<feature type="transmembrane region" description="Helical" evidence="9">
    <location>
        <begin position="147"/>
        <end position="167"/>
    </location>
</feature>
<dbReference type="HOGENOM" id="CLU_083252_4_0_4"/>
<dbReference type="Proteomes" id="UP000003973">
    <property type="component" value="Unassembled WGS sequence"/>
</dbReference>
<evidence type="ECO:0000256" key="9">
    <source>
        <dbReference type="HAMAP-Rule" id="MF_00161"/>
    </source>
</evidence>
<gene>
    <name evidence="9" type="primary">lspA</name>
    <name evidence="11" type="ORF">OFAG_02073</name>
</gene>
<evidence type="ECO:0000256" key="8">
    <source>
        <dbReference type="ARBA" id="ARBA00023136"/>
    </source>
</evidence>
<feature type="transmembrane region" description="Helical" evidence="9">
    <location>
        <begin position="24"/>
        <end position="45"/>
    </location>
</feature>
<evidence type="ECO:0000256" key="5">
    <source>
        <dbReference type="ARBA" id="ARBA00022750"/>
    </source>
</evidence>
<protein>
    <recommendedName>
        <fullName evidence="9">Lipoprotein signal peptidase</fullName>
        <ecNumber evidence="9">3.4.23.36</ecNumber>
    </recommendedName>
    <alternativeName>
        <fullName evidence="9">Prolipoprotein signal peptidase</fullName>
    </alternativeName>
    <alternativeName>
        <fullName evidence="9">Signal peptidase II</fullName>
        <shortName evidence="9">SPase II</shortName>
    </alternativeName>
</protein>
<name>C3X6T4_9BURK</name>
<evidence type="ECO:0000313" key="11">
    <source>
        <dbReference type="EMBL" id="EEO28920.1"/>
    </source>
</evidence>
<dbReference type="HAMAP" id="MF_00161">
    <property type="entry name" value="LspA"/>
    <property type="match status" value="1"/>
</dbReference>
<dbReference type="GO" id="GO:0004190">
    <property type="term" value="F:aspartic-type endopeptidase activity"/>
    <property type="evidence" value="ECO:0007669"/>
    <property type="project" value="UniProtKB-UniRule"/>
</dbReference>
<dbReference type="Pfam" id="PF01252">
    <property type="entry name" value="Peptidase_A8"/>
    <property type="match status" value="1"/>
</dbReference>
<evidence type="ECO:0000256" key="10">
    <source>
        <dbReference type="RuleBase" id="RU004181"/>
    </source>
</evidence>
<comment type="pathway">
    <text evidence="9">Protein modification; lipoprotein biosynthesis (signal peptide cleavage).</text>
</comment>
<comment type="caution">
    <text evidence="11">The sequence shown here is derived from an EMBL/GenBank/DDBJ whole genome shotgun (WGS) entry which is preliminary data.</text>
</comment>
<keyword evidence="6 9" id="KW-0378">Hydrolase</keyword>
<evidence type="ECO:0000256" key="6">
    <source>
        <dbReference type="ARBA" id="ARBA00022801"/>
    </source>
</evidence>
<accession>C3X6T4</accession>
<evidence type="ECO:0000256" key="1">
    <source>
        <dbReference type="ARBA" id="ARBA00006139"/>
    </source>
</evidence>
<dbReference type="PANTHER" id="PTHR33695">
    <property type="entry name" value="LIPOPROTEIN SIGNAL PEPTIDASE"/>
    <property type="match status" value="1"/>
</dbReference>
<dbReference type="eggNOG" id="COG0597">
    <property type="taxonomic scope" value="Bacteria"/>
</dbReference>
<comment type="catalytic activity">
    <reaction evidence="9">
        <text>Release of signal peptides from bacterial membrane prolipoproteins. Hydrolyzes -Xaa-Yaa-Zaa-|-(S,diacylglyceryl)Cys-, in which Xaa is hydrophobic (preferably Leu), and Yaa (Ala or Ser) and Zaa (Gly or Ala) have small, neutral side chains.</text>
        <dbReference type="EC" id="3.4.23.36"/>
    </reaction>
</comment>
<evidence type="ECO:0000313" key="12">
    <source>
        <dbReference type="Proteomes" id="UP000003973"/>
    </source>
</evidence>
<comment type="function">
    <text evidence="9">This protein specifically catalyzes the removal of signal peptides from prolipoproteins.</text>
</comment>
<dbReference type="PANTHER" id="PTHR33695:SF1">
    <property type="entry name" value="LIPOPROTEIN SIGNAL PEPTIDASE"/>
    <property type="match status" value="1"/>
</dbReference>
<feature type="transmembrane region" description="Helical" evidence="9">
    <location>
        <begin position="82"/>
        <end position="102"/>
    </location>
</feature>
<keyword evidence="12" id="KW-1185">Reference proteome</keyword>
<feature type="transmembrane region" description="Helical" evidence="9">
    <location>
        <begin position="57"/>
        <end position="76"/>
    </location>
</feature>
<organism evidence="11 12">
    <name type="scientific">Oxalobacter paraformigenes</name>
    <dbReference type="NCBI Taxonomy" id="556268"/>
    <lineage>
        <taxon>Bacteria</taxon>
        <taxon>Pseudomonadati</taxon>
        <taxon>Pseudomonadota</taxon>
        <taxon>Betaproteobacteria</taxon>
        <taxon>Burkholderiales</taxon>
        <taxon>Oxalobacteraceae</taxon>
        <taxon>Oxalobacter</taxon>
    </lineage>
</organism>
<dbReference type="EC" id="3.4.23.36" evidence="9"/>
<sequence length="176" mass="19984">MNPAVFIDIDMATRNLYYKNKTGILPWLGLAILIVLFDQLSKIWITHTLSYGQAIKLTSFFNLLLVYNEGAAFSFLASQAGWQRYFFTVISVVAVIFIVYLLKRHSHQKLFCLSLALILGGAIGNLIDRSLYGHVIDFLDVHAFGWHWPTFNIADCGITIGAVLFIIDELKRVRKN</sequence>
<reference evidence="11" key="1">
    <citation type="submission" date="2011-10" db="EMBL/GenBank/DDBJ databases">
        <title>The Genome Sequence of Oxalobacter formigenes HOxBLS.</title>
        <authorList>
            <consortium name="The Broad Institute Genome Sequencing Platform"/>
            <person name="Earl A."/>
            <person name="Ward D."/>
            <person name="Feldgarden M."/>
            <person name="Gevers D."/>
            <person name="Allison M.J."/>
            <person name="Humphrey S."/>
            <person name="Young S.K."/>
            <person name="Zeng Q."/>
            <person name="Gargeya S."/>
            <person name="Fitzgerald M."/>
            <person name="Haas B."/>
            <person name="Abouelleil A."/>
            <person name="Alvarado L."/>
            <person name="Arachchi H.M."/>
            <person name="Berlin A."/>
            <person name="Brown A."/>
            <person name="Chapman S.B."/>
            <person name="Chen Z."/>
            <person name="Dunbar C."/>
            <person name="Freedman E."/>
            <person name="Gearin G."/>
            <person name="Goldberg J."/>
            <person name="Griggs A."/>
            <person name="Gujja S."/>
            <person name="Heiman D."/>
            <person name="Howarth C."/>
            <person name="Larson L."/>
            <person name="Lui A."/>
            <person name="MacDonald P.J.P."/>
            <person name="Montmayeur A."/>
            <person name="Murphy C."/>
            <person name="Neiman D."/>
            <person name="Pearson M."/>
            <person name="Priest M."/>
            <person name="Roberts A."/>
            <person name="Saif S."/>
            <person name="Shea T."/>
            <person name="Shenoy N."/>
            <person name="Sisk P."/>
            <person name="Stolte C."/>
            <person name="Sykes S."/>
            <person name="Wortman J."/>
            <person name="Nusbaum C."/>
            <person name="Birren B."/>
        </authorList>
    </citation>
    <scope>NUCLEOTIDE SEQUENCE [LARGE SCALE GENOMIC DNA]</scope>
    <source>
        <strain evidence="11">HOxBLS</strain>
    </source>
</reference>
<proteinExistence type="inferred from homology"/>
<keyword evidence="3 9" id="KW-0645">Protease</keyword>
<feature type="transmembrane region" description="Helical" evidence="9">
    <location>
        <begin position="109"/>
        <end position="127"/>
    </location>
</feature>
<keyword evidence="7 9" id="KW-1133">Transmembrane helix</keyword>
<dbReference type="GO" id="GO:0006508">
    <property type="term" value="P:proteolysis"/>
    <property type="evidence" value="ECO:0007669"/>
    <property type="project" value="UniProtKB-KW"/>
</dbReference>
<evidence type="ECO:0000256" key="7">
    <source>
        <dbReference type="ARBA" id="ARBA00022989"/>
    </source>
</evidence>
<keyword evidence="8 9" id="KW-0472">Membrane</keyword>
<keyword evidence="5 9" id="KW-0064">Aspartyl protease</keyword>
<comment type="similarity">
    <text evidence="1 9 10">Belongs to the peptidase A8 family.</text>
</comment>
<dbReference type="NCBIfam" id="TIGR00077">
    <property type="entry name" value="lspA"/>
    <property type="match status" value="1"/>
</dbReference>
<dbReference type="InterPro" id="IPR001872">
    <property type="entry name" value="Peptidase_A8"/>
</dbReference>
<keyword evidence="4 9" id="KW-0812">Transmembrane</keyword>
<evidence type="ECO:0000256" key="3">
    <source>
        <dbReference type="ARBA" id="ARBA00022670"/>
    </source>
</evidence>
<evidence type="ECO:0000256" key="4">
    <source>
        <dbReference type="ARBA" id="ARBA00022692"/>
    </source>
</evidence>
<feature type="active site" evidence="9">
    <location>
        <position position="155"/>
    </location>
</feature>
<comment type="subcellular location">
    <subcellularLocation>
        <location evidence="9">Cell membrane</location>
        <topology evidence="9">Multi-pass membrane protein</topology>
    </subcellularLocation>
</comment>
<dbReference type="EMBL" id="ACDP02000005">
    <property type="protein sequence ID" value="EEO28920.1"/>
    <property type="molecule type" value="Genomic_DNA"/>
</dbReference>
<dbReference type="UniPathway" id="UPA00665"/>
<keyword evidence="2 9" id="KW-1003">Cell membrane</keyword>
<dbReference type="PRINTS" id="PR00781">
    <property type="entry name" value="LIPOSIGPTASE"/>
</dbReference>
<dbReference type="AlphaFoldDB" id="C3X6T4"/>
<evidence type="ECO:0000256" key="2">
    <source>
        <dbReference type="ARBA" id="ARBA00022475"/>
    </source>
</evidence>
<feature type="active site" evidence="9">
    <location>
        <position position="137"/>
    </location>
</feature>
<dbReference type="GO" id="GO:0005886">
    <property type="term" value="C:plasma membrane"/>
    <property type="evidence" value="ECO:0007669"/>
    <property type="project" value="UniProtKB-SubCell"/>
</dbReference>